<organism evidence="2 3">
    <name type="scientific">Rubrivivax gelatinosus</name>
    <name type="common">Rhodocyclus gelatinosus</name>
    <name type="synonym">Rhodopseudomonas gelatinosa</name>
    <dbReference type="NCBI Taxonomy" id="28068"/>
    <lineage>
        <taxon>Bacteria</taxon>
        <taxon>Pseudomonadati</taxon>
        <taxon>Pseudomonadota</taxon>
        <taxon>Betaproteobacteria</taxon>
        <taxon>Burkholderiales</taxon>
        <taxon>Sphaerotilaceae</taxon>
        <taxon>Rubrivivax</taxon>
    </lineage>
</organism>
<comment type="caution">
    <text evidence="2">The sequence shown here is derived from an EMBL/GenBank/DDBJ whole genome shotgun (WGS) entry which is preliminary data.</text>
</comment>
<proteinExistence type="predicted"/>
<keyword evidence="1" id="KW-1133">Transmembrane helix</keyword>
<gene>
    <name evidence="2" type="ORF">EV684_101562</name>
</gene>
<reference evidence="2 3" key="1">
    <citation type="submission" date="2019-03" db="EMBL/GenBank/DDBJ databases">
        <title>Genomic Encyclopedia of Type Strains, Phase IV (KMG-IV): sequencing the most valuable type-strain genomes for metagenomic binning, comparative biology and taxonomic classification.</title>
        <authorList>
            <person name="Goeker M."/>
        </authorList>
    </citation>
    <scope>NUCLEOTIDE SEQUENCE [LARGE SCALE GENOMIC DNA]</scope>
    <source>
        <strain evidence="2 3">DSM 1709</strain>
    </source>
</reference>
<evidence type="ECO:0000313" key="3">
    <source>
        <dbReference type="Proteomes" id="UP000295106"/>
    </source>
</evidence>
<name>A0A4V2SHM7_RUBGE</name>
<evidence type="ECO:0000256" key="1">
    <source>
        <dbReference type="SAM" id="Phobius"/>
    </source>
</evidence>
<feature type="transmembrane region" description="Helical" evidence="1">
    <location>
        <begin position="6"/>
        <end position="25"/>
    </location>
</feature>
<protein>
    <submittedName>
        <fullName evidence="2">Uncharacterized protein</fullName>
    </submittedName>
</protein>
<dbReference type="Proteomes" id="UP000295106">
    <property type="component" value="Unassembled WGS sequence"/>
</dbReference>
<dbReference type="RefSeq" id="WP_132644672.1">
    <property type="nucleotide sequence ID" value="NZ_NRRI01000002.1"/>
</dbReference>
<feature type="transmembrane region" description="Helical" evidence="1">
    <location>
        <begin position="64"/>
        <end position="81"/>
    </location>
</feature>
<accession>A0A4V2SHM7</accession>
<sequence length="100" mass="10604">MDLLFGLACILVAGVVMTLALVILGTSARRELSLRTAAAATLALSGVGLLVLGIDGAQAGAERWLALLLPLAAALWSAHAWRHRRRRAAARPPLTARRSW</sequence>
<evidence type="ECO:0000313" key="2">
    <source>
        <dbReference type="EMBL" id="TCP05688.1"/>
    </source>
</evidence>
<dbReference type="AlphaFoldDB" id="A0A4V2SHM7"/>
<keyword evidence="1" id="KW-0472">Membrane</keyword>
<feature type="transmembrane region" description="Helical" evidence="1">
    <location>
        <begin position="32"/>
        <end position="52"/>
    </location>
</feature>
<dbReference type="EMBL" id="SLXD01000001">
    <property type="protein sequence ID" value="TCP05688.1"/>
    <property type="molecule type" value="Genomic_DNA"/>
</dbReference>
<keyword evidence="1" id="KW-0812">Transmembrane</keyword>